<organism evidence="3 4">
    <name type="scientific">Crepidotus variabilis</name>
    <dbReference type="NCBI Taxonomy" id="179855"/>
    <lineage>
        <taxon>Eukaryota</taxon>
        <taxon>Fungi</taxon>
        <taxon>Dikarya</taxon>
        <taxon>Basidiomycota</taxon>
        <taxon>Agaricomycotina</taxon>
        <taxon>Agaricomycetes</taxon>
        <taxon>Agaricomycetidae</taxon>
        <taxon>Agaricales</taxon>
        <taxon>Agaricineae</taxon>
        <taxon>Crepidotaceae</taxon>
        <taxon>Crepidotus</taxon>
    </lineage>
</organism>
<feature type="domain" description="FAD dependent oxidoreductase" evidence="2">
    <location>
        <begin position="4"/>
        <end position="378"/>
    </location>
</feature>
<dbReference type="Gene3D" id="3.30.9.10">
    <property type="entry name" value="D-Amino Acid Oxidase, subunit A, domain 2"/>
    <property type="match status" value="1"/>
</dbReference>
<feature type="region of interest" description="Disordered" evidence="1">
    <location>
        <begin position="98"/>
        <end position="136"/>
    </location>
</feature>
<dbReference type="Proteomes" id="UP000807306">
    <property type="component" value="Unassembled WGS sequence"/>
</dbReference>
<dbReference type="OrthoDB" id="498204at2759"/>
<evidence type="ECO:0000313" key="4">
    <source>
        <dbReference type="Proteomes" id="UP000807306"/>
    </source>
</evidence>
<dbReference type="PANTHER" id="PTHR13847:SF150">
    <property type="entry name" value="OXIDOREDUCTASE TDA3-RELATED"/>
    <property type="match status" value="1"/>
</dbReference>
<dbReference type="InterPro" id="IPR006076">
    <property type="entry name" value="FAD-dep_OxRdtase"/>
</dbReference>
<evidence type="ECO:0000313" key="3">
    <source>
        <dbReference type="EMBL" id="KAF9527392.1"/>
    </source>
</evidence>
<dbReference type="GO" id="GO:0005770">
    <property type="term" value="C:late endosome"/>
    <property type="evidence" value="ECO:0007669"/>
    <property type="project" value="TreeGrafter"/>
</dbReference>
<dbReference type="GO" id="GO:0042147">
    <property type="term" value="P:retrograde transport, endosome to Golgi"/>
    <property type="evidence" value="ECO:0007669"/>
    <property type="project" value="TreeGrafter"/>
</dbReference>
<dbReference type="Pfam" id="PF01266">
    <property type="entry name" value="DAO"/>
    <property type="match status" value="1"/>
</dbReference>
<dbReference type="SUPFAM" id="SSF51905">
    <property type="entry name" value="FAD/NAD(P)-binding domain"/>
    <property type="match status" value="1"/>
</dbReference>
<dbReference type="AlphaFoldDB" id="A0A9P6EE39"/>
<dbReference type="InterPro" id="IPR036188">
    <property type="entry name" value="FAD/NAD-bd_sf"/>
</dbReference>
<accession>A0A9P6EE39</accession>
<protein>
    <submittedName>
        <fullName evidence="3">FAD dependent oxidoreductase</fullName>
    </submittedName>
</protein>
<dbReference type="PANTHER" id="PTHR13847">
    <property type="entry name" value="SARCOSINE DEHYDROGENASE-RELATED"/>
    <property type="match status" value="1"/>
</dbReference>
<reference evidence="3" key="1">
    <citation type="submission" date="2020-11" db="EMBL/GenBank/DDBJ databases">
        <authorList>
            <consortium name="DOE Joint Genome Institute"/>
            <person name="Ahrendt S."/>
            <person name="Riley R."/>
            <person name="Andreopoulos W."/>
            <person name="Labutti K."/>
            <person name="Pangilinan J."/>
            <person name="Ruiz-Duenas F.J."/>
            <person name="Barrasa J.M."/>
            <person name="Sanchez-Garcia M."/>
            <person name="Camarero S."/>
            <person name="Miyauchi S."/>
            <person name="Serrano A."/>
            <person name="Linde D."/>
            <person name="Babiker R."/>
            <person name="Drula E."/>
            <person name="Ayuso-Fernandez I."/>
            <person name="Pacheco R."/>
            <person name="Padilla G."/>
            <person name="Ferreira P."/>
            <person name="Barriuso J."/>
            <person name="Kellner H."/>
            <person name="Castanera R."/>
            <person name="Alfaro M."/>
            <person name="Ramirez L."/>
            <person name="Pisabarro A.G."/>
            <person name="Kuo A."/>
            <person name="Tritt A."/>
            <person name="Lipzen A."/>
            <person name="He G."/>
            <person name="Yan M."/>
            <person name="Ng V."/>
            <person name="Cullen D."/>
            <person name="Martin F."/>
            <person name="Rosso M.-N."/>
            <person name="Henrissat B."/>
            <person name="Hibbett D."/>
            <person name="Martinez A.T."/>
            <person name="Grigoriev I.V."/>
        </authorList>
    </citation>
    <scope>NUCLEOTIDE SEQUENCE</scope>
    <source>
        <strain evidence="3">CBS 506.95</strain>
    </source>
</reference>
<evidence type="ECO:0000256" key="1">
    <source>
        <dbReference type="SAM" id="MobiDB-lite"/>
    </source>
</evidence>
<dbReference type="GO" id="GO:0005829">
    <property type="term" value="C:cytosol"/>
    <property type="evidence" value="ECO:0007669"/>
    <property type="project" value="GOC"/>
</dbReference>
<dbReference type="EMBL" id="MU157862">
    <property type="protein sequence ID" value="KAF9527392.1"/>
    <property type="molecule type" value="Genomic_DNA"/>
</dbReference>
<sequence>MREIVIVGGGIIGCTTAYYITRHKEFLEGAIKVTLLEASNRGPAQGASGKAGGLVARWAYPKGIVDLSFDEHVKLANEHNGEDRWGWRYVNCGSWEGRGTTRKNPGKSLEKEQGLPGGQKPLKGKSASSKRKLPDDLQWLKEESTDSYTPMARHGNTAQVHPYLFTMSMFDLAKEAGLQYICGQVTKILRSSEAVTGVEYFDPYTNDIQTLSASQVILTAGAWSPTLLPSLKLTATRAHSVTIRPIEETSISPYVVFTEFKDSSSASGPEIYARPGNEVYACGPGDDLALPATVDDVQVDESACDLIYKQVSSISDELRDGKIEKRQACYLPTVNSNRGGGPIIGEAKTVAKGLFIGTGHTCWGISNGPGTAKALSELVLEGEIKCADLKRFDPALYSL</sequence>
<dbReference type="Gene3D" id="3.50.50.60">
    <property type="entry name" value="FAD/NAD(P)-binding domain"/>
    <property type="match status" value="1"/>
</dbReference>
<keyword evidence="4" id="KW-1185">Reference proteome</keyword>
<evidence type="ECO:0000259" key="2">
    <source>
        <dbReference type="Pfam" id="PF01266"/>
    </source>
</evidence>
<gene>
    <name evidence="3" type="ORF">CPB83DRAFT_793566</name>
</gene>
<comment type="caution">
    <text evidence="3">The sequence shown here is derived from an EMBL/GenBank/DDBJ whole genome shotgun (WGS) entry which is preliminary data.</text>
</comment>
<name>A0A9P6EE39_9AGAR</name>
<proteinExistence type="predicted"/>